<dbReference type="InterPro" id="IPR025853">
    <property type="entry name" value="NH3ase_Bd3614-like"/>
</dbReference>
<dbReference type="Proteomes" id="UP001611383">
    <property type="component" value="Chromosome"/>
</dbReference>
<accession>A0ABY9X131</accession>
<dbReference type="InterPro" id="IPR016193">
    <property type="entry name" value="Cytidine_deaminase-like"/>
</dbReference>
<proteinExistence type="predicted"/>
<evidence type="ECO:0000313" key="3">
    <source>
        <dbReference type="Proteomes" id="UP001611383"/>
    </source>
</evidence>
<dbReference type="SUPFAM" id="SSF53927">
    <property type="entry name" value="Cytidine deaminase-like"/>
    <property type="match status" value="1"/>
</dbReference>
<name>A0ABY9X131_9BACT</name>
<feature type="domain" description="CMP/dCMP-type deaminase" evidence="1">
    <location>
        <begin position="79"/>
        <end position="201"/>
    </location>
</feature>
<sequence length="388" mass="42595">MASIPPIRIFAAYLKKQEVGQNVAILAELDPVSRAPRQAVAWAFRVQYRGLQQYSARLMPPFPDVPEAPVGTDRVFSPLRDAIYMAIASALIIARHAQESQGNPLYRGANIGSVLVNAQGKIIAWGVNTNSDNSTLHAEVNCVQMYQKNTDGAPIPRGSRLYTTLQSCEMCSAMLTTTCETDLTVIYGERDFTLRRTTLMRGANGCTERRCNTPIRAQASVRWAGLAAAIRPAAGAFGHQVVRDALQPNDDRQRATQQFVRAQTTANQQVVDRLVQAGRIERREIGTSKQRGARYAQLLGRLRGGAIEQIRTSASEAYRQAVPTRVTESLGQPAALRAFAMPILRRGEEFITEALRALWGSAPNIWTPGDKAAFAQGVALVSRVFEDD</sequence>
<evidence type="ECO:0000259" key="1">
    <source>
        <dbReference type="PROSITE" id="PS51747"/>
    </source>
</evidence>
<reference evidence="2 3" key="1">
    <citation type="submission" date="2019-08" db="EMBL/GenBank/DDBJ databases">
        <title>Archangium and Cystobacter genomes.</title>
        <authorList>
            <person name="Chen I.-C.K."/>
            <person name="Wielgoss S."/>
        </authorList>
    </citation>
    <scope>NUCLEOTIDE SEQUENCE [LARGE SCALE GENOMIC DNA]</scope>
    <source>
        <strain evidence="2 3">Cbm 6</strain>
    </source>
</reference>
<gene>
    <name evidence="2" type="ORF">F0U60_37005</name>
</gene>
<dbReference type="InterPro" id="IPR002125">
    <property type="entry name" value="CMP_dCMP_dom"/>
</dbReference>
<dbReference type="EMBL" id="CP043494">
    <property type="protein sequence ID" value="WNG49099.1"/>
    <property type="molecule type" value="Genomic_DNA"/>
</dbReference>
<evidence type="ECO:0000313" key="2">
    <source>
        <dbReference type="EMBL" id="WNG49099.1"/>
    </source>
</evidence>
<keyword evidence="3" id="KW-1185">Reference proteome</keyword>
<organism evidence="2 3">
    <name type="scientific">Archangium minus</name>
    <dbReference type="NCBI Taxonomy" id="83450"/>
    <lineage>
        <taxon>Bacteria</taxon>
        <taxon>Pseudomonadati</taxon>
        <taxon>Myxococcota</taxon>
        <taxon>Myxococcia</taxon>
        <taxon>Myxococcales</taxon>
        <taxon>Cystobacterineae</taxon>
        <taxon>Archangiaceae</taxon>
        <taxon>Archangium</taxon>
    </lineage>
</organism>
<protein>
    <recommendedName>
        <fullName evidence="1">CMP/dCMP-type deaminase domain-containing protein</fullName>
    </recommendedName>
</protein>
<dbReference type="Gene3D" id="3.40.140.10">
    <property type="entry name" value="Cytidine Deaminase, domain 2"/>
    <property type="match status" value="1"/>
</dbReference>
<dbReference type="PROSITE" id="PS51747">
    <property type="entry name" value="CYT_DCMP_DEAMINASES_2"/>
    <property type="match status" value="1"/>
</dbReference>
<dbReference type="Pfam" id="PF14439">
    <property type="entry name" value="Bd3614-deam"/>
    <property type="match status" value="1"/>
</dbReference>